<dbReference type="EMBL" id="AP024233">
    <property type="protein sequence ID" value="BCO08304.1"/>
    <property type="molecule type" value="Genomic_DNA"/>
</dbReference>
<feature type="compositionally biased region" description="Polar residues" evidence="2">
    <location>
        <begin position="326"/>
        <end position="337"/>
    </location>
</feature>
<dbReference type="Pfam" id="PF09699">
    <property type="entry name" value="Paired_CXXCH_1"/>
    <property type="match status" value="2"/>
</dbReference>
<feature type="domain" description="Doubled CXXCH motif" evidence="4">
    <location>
        <begin position="195"/>
        <end position="225"/>
    </location>
</feature>
<dbReference type="AlphaFoldDB" id="A0A915TZR1"/>
<evidence type="ECO:0000256" key="3">
    <source>
        <dbReference type="SAM" id="SignalP"/>
    </source>
</evidence>
<evidence type="ECO:0000256" key="2">
    <source>
        <dbReference type="SAM" id="MobiDB-lite"/>
    </source>
</evidence>
<dbReference type="GO" id="GO:0016491">
    <property type="term" value="F:oxidoreductase activity"/>
    <property type="evidence" value="ECO:0007669"/>
    <property type="project" value="TreeGrafter"/>
</dbReference>
<evidence type="ECO:0000256" key="1">
    <source>
        <dbReference type="ARBA" id="ARBA00022729"/>
    </source>
</evidence>
<keyword evidence="1 3" id="KW-0732">Signal</keyword>
<organism evidence="5 6">
    <name type="scientific">Desulfolithobacter dissulfuricans</name>
    <dbReference type="NCBI Taxonomy" id="2795293"/>
    <lineage>
        <taxon>Bacteria</taxon>
        <taxon>Pseudomonadati</taxon>
        <taxon>Thermodesulfobacteriota</taxon>
        <taxon>Desulfobulbia</taxon>
        <taxon>Desulfobulbales</taxon>
        <taxon>Desulfobulbaceae</taxon>
        <taxon>Desulfolithobacter</taxon>
    </lineage>
</organism>
<sequence length="897" mass="98261">MNATGRFTLPGLLLFLLLGCTAPPAHGAGNLTRNSARECAICHFRWIDQFVQGYGTVLTPLETEDVAGTELMCLSCHDGSTDDSRKKVWILDRHKTGIIPSDKVKIPKLFPLSHDGKIVCATCHSAHGVPTDTSIERTIFLRISEKESIMCEMCHVGKTDTSHNHPLHSGDRPLPEAIFKAGAVPSDRDPRQVICESCHTAHGGVERNLLLPASDSTLCITCHEKRIDPKESPRTSHENHPVRVVMKEDRLPRGQVTFTGRDNSVQCLSCHLIHREKKPGQPLPPKSGPTRYDYILIQPESDSSLCLLCHREKASGPGGSTSTGTNHPINKSFKQPPGTTRYYQGPGHTLQCRTCHRPHQAAPGSRGLVLPEKTVCSSCHTSEAMVVATDHDLRITAPKSQNRLKQTPERAGVCSPCHVPHNGGGRYLWARPTGKQGPDSALCQDCHRQGREAGKKTIGKVTHPVDVVFKRKVDLPLATGDDNIGRIQCHTCHNPHQWRPGDPAPGTGHNEEGDASSSFLRKTSGADPSLCRTCHEKESFVADTDHDLHLTAPKAKNSAGRTVTQDGICSPCHVVHNGTGPRLWARTLPGNPSRSDLCRSCHRTGGVAKAKTTGKNSHPVSVPVEEKVNLPLSGQGKNGNNMECETCHNPHQWSGDQATTGPGRKVEGTEATSFLRIPNLEKPLLCRECHRREYLVTGTDHDLRYTAPDSKNARGQKAVSGSACAPCHGIHNAANRVVLWNAPLMKGRKGDDFMEKACYGCHNPRGAGKEKLVQVGSHPRRIYFGYRLPYSSTLLDDPSSPDGIPLFTGDGRTAVTGEISCPTCHDPHVWQAGQSRPGNGRNIEGSPVNSFLRREVRKKLCYECHGIDTLFLYRYYHVTKERQKIKGHYSPGFPLNP</sequence>
<evidence type="ECO:0000259" key="4">
    <source>
        <dbReference type="Pfam" id="PF09699"/>
    </source>
</evidence>
<feature type="chain" id="PRO_5037827767" evidence="3">
    <location>
        <begin position="28"/>
        <end position="897"/>
    </location>
</feature>
<dbReference type="InterPro" id="IPR036280">
    <property type="entry name" value="Multihaem_cyt_sf"/>
</dbReference>
<dbReference type="Proteomes" id="UP001063350">
    <property type="component" value="Chromosome"/>
</dbReference>
<keyword evidence="6" id="KW-1185">Reference proteome</keyword>
<protein>
    <submittedName>
        <fullName evidence="5">Cytochrome c</fullName>
    </submittedName>
</protein>
<reference evidence="5" key="1">
    <citation type="submission" date="2020-12" db="EMBL/GenBank/DDBJ databases">
        <title>Desulfobium dissulfuricans gen. nov., sp. nov., a novel mesophilic, sulfate-reducing bacterium isolated from a deep-sea hydrothermal vent.</title>
        <authorList>
            <person name="Hashimoto Y."/>
            <person name="Tame A."/>
            <person name="Sawayama S."/>
            <person name="Miyazaki J."/>
            <person name="Takai K."/>
            <person name="Nakagawa S."/>
        </authorList>
    </citation>
    <scope>NUCLEOTIDE SEQUENCE</scope>
    <source>
        <strain evidence="5">GF1</strain>
    </source>
</reference>
<name>A0A915TZR1_9BACT</name>
<dbReference type="PANTHER" id="PTHR35038:SF6">
    <property type="entry name" value="SURFACE LOCALIZED DECAHEME CYTOCHROME C LIPOPROTEIN"/>
    <property type="match status" value="1"/>
</dbReference>
<accession>A0A915TZR1</accession>
<feature type="region of interest" description="Disordered" evidence="2">
    <location>
        <begin position="495"/>
        <end position="522"/>
    </location>
</feature>
<gene>
    <name evidence="5" type="ORF">GF1_06800</name>
</gene>
<feature type="signal peptide" evidence="3">
    <location>
        <begin position="1"/>
        <end position="27"/>
    </location>
</feature>
<dbReference type="InterPro" id="IPR010177">
    <property type="entry name" value="Paired_CXXCH_1"/>
</dbReference>
<evidence type="ECO:0000313" key="6">
    <source>
        <dbReference type="Proteomes" id="UP001063350"/>
    </source>
</evidence>
<dbReference type="RefSeq" id="WP_267928208.1">
    <property type="nucleotide sequence ID" value="NZ_AP024233.1"/>
</dbReference>
<dbReference type="SUPFAM" id="SSF48695">
    <property type="entry name" value="Multiheme cytochromes"/>
    <property type="match status" value="3"/>
</dbReference>
<dbReference type="Gene3D" id="1.10.1130.10">
    <property type="entry name" value="Flavocytochrome C3, Chain A"/>
    <property type="match status" value="5"/>
</dbReference>
<dbReference type="PANTHER" id="PTHR35038">
    <property type="entry name" value="DISSIMILATORY SULFITE REDUCTASE SIRA"/>
    <property type="match status" value="1"/>
</dbReference>
<evidence type="ECO:0000313" key="5">
    <source>
        <dbReference type="EMBL" id="BCO08304.1"/>
    </source>
</evidence>
<dbReference type="NCBIfam" id="TIGR01905">
    <property type="entry name" value="paired_CXXCH_1"/>
    <property type="match status" value="1"/>
</dbReference>
<dbReference type="PROSITE" id="PS51257">
    <property type="entry name" value="PROKAR_LIPOPROTEIN"/>
    <property type="match status" value="1"/>
</dbReference>
<feature type="domain" description="Doubled CXXCH motif" evidence="4">
    <location>
        <begin position="351"/>
        <end position="384"/>
    </location>
</feature>
<dbReference type="KEGG" id="ddu:GF1_06800"/>
<proteinExistence type="predicted"/>
<feature type="region of interest" description="Disordered" evidence="2">
    <location>
        <begin position="316"/>
        <end position="337"/>
    </location>
</feature>
<dbReference type="InterPro" id="IPR051829">
    <property type="entry name" value="Multiheme_Cytochr_ET"/>
</dbReference>